<dbReference type="PANTHER" id="PTHR43576:SF3">
    <property type="entry name" value="ALPHA-L-ARABINOFURANOSIDASE C"/>
    <property type="match status" value="1"/>
</dbReference>
<evidence type="ECO:0000256" key="5">
    <source>
        <dbReference type="ARBA" id="ARBA00022801"/>
    </source>
</evidence>
<dbReference type="Pfam" id="PF22848">
    <property type="entry name" value="ASD1_dom"/>
    <property type="match status" value="1"/>
</dbReference>
<gene>
    <name evidence="9" type="primary">abfA</name>
    <name evidence="9" type="ordered locus">PAJ_1887</name>
</gene>
<comment type="similarity">
    <text evidence="2">Belongs to the glycosyl hydrolase 51 family.</text>
</comment>
<dbReference type="GO" id="GO:0046556">
    <property type="term" value="F:alpha-L-arabinofuranosidase activity"/>
    <property type="evidence" value="ECO:0007669"/>
    <property type="project" value="UniProtKB-EC"/>
</dbReference>
<dbReference type="SUPFAM" id="SSF51011">
    <property type="entry name" value="Glycosyl hydrolase domain"/>
    <property type="match status" value="1"/>
</dbReference>
<evidence type="ECO:0000313" key="9">
    <source>
        <dbReference type="EMBL" id="BAK11967.1"/>
    </source>
</evidence>
<evidence type="ECO:0000256" key="4">
    <source>
        <dbReference type="ARBA" id="ARBA00012670"/>
    </source>
</evidence>
<dbReference type="eggNOG" id="COG3534">
    <property type="taxonomic scope" value="Bacteria"/>
</dbReference>
<dbReference type="InterPro" id="IPR010720">
    <property type="entry name" value="Alpha-L-AF_C"/>
</dbReference>
<feature type="domain" description="Alpha-L-arabinofuranosidase C-terminal" evidence="8">
    <location>
        <begin position="296"/>
        <end position="501"/>
    </location>
</feature>
<dbReference type="GO" id="GO:0000272">
    <property type="term" value="P:polysaccharide catabolic process"/>
    <property type="evidence" value="ECO:0007669"/>
    <property type="project" value="TreeGrafter"/>
</dbReference>
<keyword evidence="5" id="KW-0378">Hydrolase</keyword>
<dbReference type="Pfam" id="PF06964">
    <property type="entry name" value="Alpha-L-AF_C"/>
    <property type="match status" value="1"/>
</dbReference>
<dbReference type="AlphaFoldDB" id="A0A0H3L2A0"/>
<name>A0A0H3L2A0_PANAA</name>
<proteinExistence type="inferred from homology"/>
<comment type="catalytic activity">
    <reaction evidence="1">
        <text>Hydrolysis of terminal non-reducing alpha-L-arabinofuranoside residues in alpha-L-arabinosides.</text>
        <dbReference type="EC" id="3.2.1.55"/>
    </reaction>
</comment>
<dbReference type="SUPFAM" id="SSF51445">
    <property type="entry name" value="(Trans)glycosidases"/>
    <property type="match status" value="1"/>
</dbReference>
<evidence type="ECO:0000259" key="8">
    <source>
        <dbReference type="SMART" id="SM00813"/>
    </source>
</evidence>
<dbReference type="PATRIC" id="fig|932677.3.peg.2197"/>
<dbReference type="EC" id="3.2.1.55" evidence="4"/>
<dbReference type="GO" id="GO:0046373">
    <property type="term" value="P:L-arabinose metabolic process"/>
    <property type="evidence" value="ECO:0007669"/>
    <property type="project" value="InterPro"/>
</dbReference>
<evidence type="ECO:0000256" key="2">
    <source>
        <dbReference type="ARBA" id="ARBA00007186"/>
    </source>
</evidence>
<evidence type="ECO:0000256" key="1">
    <source>
        <dbReference type="ARBA" id="ARBA00001462"/>
    </source>
</evidence>
<reference evidence="10" key="1">
    <citation type="journal article" date="2012" name="Appl. Microbiol. Biotechnol.">
        <title>The complete genome sequence of Pantoea ananatis AJ13355, an organism with great biotechnological potential.</title>
        <authorList>
            <person name="Hara Y."/>
            <person name="Kadotani N."/>
            <person name="Izui H."/>
            <person name="Katashkina J.I."/>
            <person name="Kuvaeva T.M."/>
            <person name="Andreeva I.G."/>
            <person name="Golubeva L.I."/>
            <person name="Malko D.B."/>
            <person name="Makeev V.J."/>
            <person name="Mashko S.V."/>
            <person name="Kozlov Y.I."/>
        </authorList>
    </citation>
    <scope>NUCLEOTIDE SEQUENCE [LARGE SCALE GENOMIC DNA]</scope>
    <source>
        <strain evidence="10">AJ13355</strain>
    </source>
</reference>
<evidence type="ECO:0000313" key="10">
    <source>
        <dbReference type="Proteomes" id="UP000006690"/>
    </source>
</evidence>
<dbReference type="HOGENOM" id="CLU_017810_1_1_6"/>
<dbReference type="PANTHER" id="PTHR43576">
    <property type="entry name" value="ALPHA-L-ARABINOFURANOSIDASE C-RELATED"/>
    <property type="match status" value="1"/>
</dbReference>
<keyword evidence="6" id="KW-0119">Carbohydrate metabolism</keyword>
<dbReference type="InterPro" id="IPR055235">
    <property type="entry name" value="ASD1_cat"/>
</dbReference>
<evidence type="ECO:0000256" key="7">
    <source>
        <dbReference type="ARBA" id="ARBA00023295"/>
    </source>
</evidence>
<organism evidence="9 10">
    <name type="scientific">Pantoea ananatis (strain AJ13355)</name>
    <dbReference type="NCBI Taxonomy" id="932677"/>
    <lineage>
        <taxon>Bacteria</taxon>
        <taxon>Pseudomonadati</taxon>
        <taxon>Pseudomonadota</taxon>
        <taxon>Gammaproteobacteria</taxon>
        <taxon>Enterobacterales</taxon>
        <taxon>Erwiniaceae</taxon>
        <taxon>Pantoea</taxon>
    </lineage>
</organism>
<dbReference type="Gene3D" id="2.60.40.1180">
    <property type="entry name" value="Golgi alpha-mannosidase II"/>
    <property type="match status" value="1"/>
</dbReference>
<dbReference type="InterPro" id="IPR013780">
    <property type="entry name" value="Glyco_hydro_b"/>
</dbReference>
<dbReference type="InterPro" id="IPR017853">
    <property type="entry name" value="GH"/>
</dbReference>
<dbReference type="Proteomes" id="UP000006690">
    <property type="component" value="Chromosome"/>
</dbReference>
<keyword evidence="7" id="KW-0326">Glycosidase</keyword>
<dbReference type="KEGG" id="paj:PAJ_1887"/>
<evidence type="ECO:0000256" key="3">
    <source>
        <dbReference type="ARBA" id="ARBA00011165"/>
    </source>
</evidence>
<protein>
    <recommendedName>
        <fullName evidence="4">non-reducing end alpha-L-arabinofuranosidase</fullName>
        <ecNumber evidence="4">3.2.1.55</ecNumber>
    </recommendedName>
</protein>
<comment type="subunit">
    <text evidence="3">Homohexamer; trimer of dimers.</text>
</comment>
<accession>A0A0H3L2A0</accession>
<evidence type="ECO:0000256" key="6">
    <source>
        <dbReference type="ARBA" id="ARBA00023277"/>
    </source>
</evidence>
<dbReference type="EMBL" id="AP012032">
    <property type="protein sequence ID" value="BAK11967.1"/>
    <property type="molecule type" value="Genomic_DNA"/>
</dbReference>
<dbReference type="SMART" id="SM00813">
    <property type="entry name" value="Alpha-L-AF_C"/>
    <property type="match status" value="1"/>
</dbReference>
<sequence length="511" mass="58362">MKTEGKKMITYFFQKQNYIDRVDDALYGSFVEHLGRAVYSGIYEPGHATADQHGFRQDVGELVQDLGISTVRYPGGNFVSGYNWRDGIGPQAERPVRLDYAWLTKESNQFGIDEFATWCEKYAVTPMIAVNLGTGTPQEAGYFIEYCNLASGTALSDLRIQHGRETPYNFKLWCLGNEMDGEWQTGQLSAEDYVKKARETAKIMRWVDRDIRLVACGSSNSLQASYPEWDRIVLEGLYHQIDYLSCHHYFENSTGNPQDFLASFQRMDDFIHTITATADYVKAKLRSDKKMMLSFDEWNIWSIEGEPWQDHFIDPNNLYQEAPPLLEQSYTFLDALTFGGLMCSLLNHCDRVKMASLAQLVNVIAPIFTRPGGEVIRQTIFWPFQMVSKYGRGHALRYFANVPTVNTVHGETRQVQSAAVYNEERQQIAFFALNTHDHDATDIRFMLDAFGEGVLSQHIVLAGHALDARNTFSQPDNVVPQPRTLTNEQRRQKQVSLPPLSWNMVLIDLQC</sequence>
<dbReference type="Gene3D" id="3.20.20.80">
    <property type="entry name" value="Glycosidases"/>
    <property type="match status" value="1"/>
</dbReference>